<keyword evidence="4" id="KW-1003">Cell membrane</keyword>
<comment type="caution">
    <text evidence="10">The sequence shown here is derived from an EMBL/GenBank/DDBJ whole genome shotgun (WGS) entry which is preliminary data.</text>
</comment>
<dbReference type="AlphaFoldDB" id="A0A429X3P1"/>
<comment type="subcellular location">
    <subcellularLocation>
        <location evidence="1">Cell membrane</location>
        <topology evidence="1">Multi-pass membrane protein</topology>
    </subcellularLocation>
</comment>
<gene>
    <name evidence="9" type="primary">yueF</name>
    <name evidence="10" type="ORF">D5F11_019930</name>
    <name evidence="9" type="ORF">J6TS1_51250</name>
</gene>
<feature type="transmembrane region" description="Helical" evidence="8">
    <location>
        <begin position="271"/>
        <end position="292"/>
    </location>
</feature>
<dbReference type="GO" id="GO:0055085">
    <property type="term" value="P:transmembrane transport"/>
    <property type="evidence" value="ECO:0007669"/>
    <property type="project" value="TreeGrafter"/>
</dbReference>
<evidence type="ECO:0000313" key="12">
    <source>
        <dbReference type="Proteomes" id="UP000680670"/>
    </source>
</evidence>
<evidence type="ECO:0000256" key="4">
    <source>
        <dbReference type="ARBA" id="ARBA00022475"/>
    </source>
</evidence>
<evidence type="ECO:0000256" key="5">
    <source>
        <dbReference type="ARBA" id="ARBA00022692"/>
    </source>
</evidence>
<dbReference type="Pfam" id="PF01594">
    <property type="entry name" value="AI-2E_transport"/>
    <property type="match status" value="1"/>
</dbReference>
<feature type="transmembrane region" description="Helical" evidence="8">
    <location>
        <begin position="30"/>
        <end position="54"/>
    </location>
</feature>
<dbReference type="RefSeq" id="WP_120118605.1">
    <property type="nucleotide sequence ID" value="NZ_BORJ01000022.1"/>
</dbReference>
<dbReference type="PANTHER" id="PTHR21716:SF53">
    <property type="entry name" value="PERMEASE PERM-RELATED"/>
    <property type="match status" value="1"/>
</dbReference>
<dbReference type="InterPro" id="IPR002549">
    <property type="entry name" value="AI-2E-like"/>
</dbReference>
<accession>A0A429X3P1</accession>
<dbReference type="Proteomes" id="UP000287296">
    <property type="component" value="Unassembled WGS sequence"/>
</dbReference>
<sequence length="356" mass="39854">MVKEKWFRIGIGIIMAFLIIFLGTKVSFIFTPLVIIIQTLLPPIVISGILYYLLRPIVNLLEKKMPRTLAIIIVFVGIAGVMTAAVFIIGPELQRQYNLFMKNLPAYSKYIQEWVLSMMDKDWFQRFQENEYLSVEKITTYLQNNANSMLQDAGMKIASTVGFVANILMILVLVPFVLFFILKDGRQAPTFLLKILPKKHQNEGINILKDMDEALSAYIQGQLIVSFCVGLTAYIGYLIIGLDYALVLGFVAMITNVIPFIGPWIGTFPAVIVGLLDSPFHALLVVIVVVVVQQLDSNITSPLVMGKKLNIHPLTIIFVLLVAGKFGGLLGLIFAVPVYALLKVIVTHLYRYVKLD</sequence>
<keyword evidence="5 8" id="KW-0812">Transmembrane</keyword>
<evidence type="ECO:0000256" key="7">
    <source>
        <dbReference type="ARBA" id="ARBA00023136"/>
    </source>
</evidence>
<feature type="transmembrane region" description="Helical" evidence="8">
    <location>
        <begin position="244"/>
        <end position="265"/>
    </location>
</feature>
<comment type="similarity">
    <text evidence="2">Belongs to the autoinducer-2 exporter (AI-2E) (TC 2.A.86) family.</text>
</comment>
<evidence type="ECO:0000256" key="1">
    <source>
        <dbReference type="ARBA" id="ARBA00004651"/>
    </source>
</evidence>
<dbReference type="OrthoDB" id="9793390at2"/>
<keyword evidence="6 8" id="KW-1133">Transmembrane helix</keyword>
<feature type="transmembrane region" description="Helical" evidence="8">
    <location>
        <begin position="69"/>
        <end position="89"/>
    </location>
</feature>
<evidence type="ECO:0000256" key="2">
    <source>
        <dbReference type="ARBA" id="ARBA00009773"/>
    </source>
</evidence>
<dbReference type="GO" id="GO:0005886">
    <property type="term" value="C:plasma membrane"/>
    <property type="evidence" value="ECO:0007669"/>
    <property type="project" value="UniProtKB-SubCell"/>
</dbReference>
<evidence type="ECO:0000313" key="10">
    <source>
        <dbReference type="EMBL" id="RST57903.1"/>
    </source>
</evidence>
<feature type="transmembrane region" description="Helical" evidence="8">
    <location>
        <begin position="217"/>
        <end position="237"/>
    </location>
</feature>
<feature type="transmembrane region" description="Helical" evidence="8">
    <location>
        <begin position="157"/>
        <end position="182"/>
    </location>
</feature>
<evidence type="ECO:0000256" key="6">
    <source>
        <dbReference type="ARBA" id="ARBA00022989"/>
    </source>
</evidence>
<evidence type="ECO:0000256" key="3">
    <source>
        <dbReference type="ARBA" id="ARBA00022448"/>
    </source>
</evidence>
<evidence type="ECO:0000313" key="9">
    <source>
        <dbReference type="EMBL" id="GIN99255.1"/>
    </source>
</evidence>
<keyword evidence="12" id="KW-1185">Reference proteome</keyword>
<proteinExistence type="inferred from homology"/>
<feature type="transmembrane region" description="Helical" evidence="8">
    <location>
        <begin position="313"/>
        <end position="342"/>
    </location>
</feature>
<dbReference type="PANTHER" id="PTHR21716">
    <property type="entry name" value="TRANSMEMBRANE PROTEIN"/>
    <property type="match status" value="1"/>
</dbReference>
<reference evidence="9 12" key="2">
    <citation type="submission" date="2021-03" db="EMBL/GenBank/DDBJ databases">
        <title>Antimicrobial resistance genes in bacteria isolated from Japanese honey, and their potential for conferring macrolide and lincosamide resistance in the American foulbrood pathogen Paenibacillus larvae.</title>
        <authorList>
            <person name="Okamoto M."/>
            <person name="Kumagai M."/>
            <person name="Kanamori H."/>
            <person name="Takamatsu D."/>
        </authorList>
    </citation>
    <scope>NUCLEOTIDE SEQUENCE [LARGE SCALE GENOMIC DNA]</scope>
    <source>
        <strain evidence="9 12">J6TS1</strain>
    </source>
</reference>
<keyword evidence="7 8" id="KW-0472">Membrane</keyword>
<dbReference type="EMBL" id="BORJ01000022">
    <property type="protein sequence ID" value="GIN99255.1"/>
    <property type="molecule type" value="Genomic_DNA"/>
</dbReference>
<protein>
    <submittedName>
        <fullName evidence="10">AI-2E family transporter</fullName>
    </submittedName>
    <submittedName>
        <fullName evidence="9">UPF0118 membrane protein YueF</fullName>
    </submittedName>
</protein>
<evidence type="ECO:0000256" key="8">
    <source>
        <dbReference type="SAM" id="Phobius"/>
    </source>
</evidence>
<organism evidence="10 11">
    <name type="scientific">Siminovitchia terrae</name>
    <name type="common">Bacillus terrae</name>
    <dbReference type="NCBI Taxonomy" id="1914933"/>
    <lineage>
        <taxon>Bacteria</taxon>
        <taxon>Bacillati</taxon>
        <taxon>Bacillota</taxon>
        <taxon>Bacilli</taxon>
        <taxon>Bacillales</taxon>
        <taxon>Bacillaceae</taxon>
        <taxon>Siminovitchia</taxon>
    </lineage>
</organism>
<name>A0A429X3P1_SIMTE</name>
<dbReference type="Proteomes" id="UP000680670">
    <property type="component" value="Unassembled WGS sequence"/>
</dbReference>
<feature type="transmembrane region" description="Helical" evidence="8">
    <location>
        <begin position="6"/>
        <end position="23"/>
    </location>
</feature>
<dbReference type="EMBL" id="QYTW02000026">
    <property type="protein sequence ID" value="RST57903.1"/>
    <property type="molecule type" value="Genomic_DNA"/>
</dbReference>
<keyword evidence="3" id="KW-0813">Transport</keyword>
<evidence type="ECO:0000313" key="11">
    <source>
        <dbReference type="Proteomes" id="UP000287296"/>
    </source>
</evidence>
<reference evidence="10 11" key="1">
    <citation type="submission" date="2018-12" db="EMBL/GenBank/DDBJ databases">
        <authorList>
            <person name="Sun L."/>
            <person name="Chen Z."/>
        </authorList>
    </citation>
    <scope>NUCLEOTIDE SEQUENCE [LARGE SCALE GENOMIC DNA]</scope>
    <source>
        <strain evidence="10 11">LMG 29736</strain>
    </source>
</reference>